<comment type="caution">
    <text evidence="1">The sequence shown here is derived from an EMBL/GenBank/DDBJ whole genome shotgun (WGS) entry which is preliminary data.</text>
</comment>
<evidence type="ECO:0000313" key="2">
    <source>
        <dbReference type="Proteomes" id="UP000319908"/>
    </source>
</evidence>
<dbReference type="Proteomes" id="UP000319908">
    <property type="component" value="Unassembled WGS sequence"/>
</dbReference>
<dbReference type="EMBL" id="SJPU01000003">
    <property type="protein sequence ID" value="TWU10482.1"/>
    <property type="molecule type" value="Genomic_DNA"/>
</dbReference>
<name>A0A5C6BFL4_9BACT</name>
<dbReference type="RefSeq" id="WP_302119897.1">
    <property type="nucleotide sequence ID" value="NZ_SJPU01000003.1"/>
</dbReference>
<sequence>MRFTIIVLLLLGAGCSTERSPTTLVEKLREASSIELYSLDPTLLKSEPVVAPDVDPQAETEPLFHDWTVLGSTVISDKEASGALLDALQAGIDENDGIAAACFTPRHAIRAQHEGTTYDVILCFDCLQARLYVDDERQDGFLVMGSPQPIFDDALQSAGIALAPPAPTRSSVERALNSRD</sequence>
<protein>
    <submittedName>
        <fullName evidence="1">Uncharacterized protein</fullName>
    </submittedName>
</protein>
<accession>A0A5C6BFL4</accession>
<proteinExistence type="predicted"/>
<dbReference type="PROSITE" id="PS51257">
    <property type="entry name" value="PROKAR_LIPOPROTEIN"/>
    <property type="match status" value="1"/>
</dbReference>
<reference evidence="1 2" key="1">
    <citation type="journal article" date="2020" name="Antonie Van Leeuwenhoek">
        <title>Rhodopirellula heiligendammensis sp. nov., Rhodopirellula pilleata sp. nov., and Rhodopirellula solitaria sp. nov. isolated from natural or artificial marine surfaces in Northern Germany and California, USA, and emended description of the genus Rhodopirellula.</title>
        <authorList>
            <person name="Kallscheuer N."/>
            <person name="Wiegand S."/>
            <person name="Jogler M."/>
            <person name="Boedeker C."/>
            <person name="Peeters S.H."/>
            <person name="Rast P."/>
            <person name="Heuer A."/>
            <person name="Jetten M.S.M."/>
            <person name="Rohde M."/>
            <person name="Jogler C."/>
        </authorList>
    </citation>
    <scope>NUCLEOTIDE SEQUENCE [LARGE SCALE GENOMIC DNA]</scope>
    <source>
        <strain evidence="1 2">Poly21</strain>
    </source>
</reference>
<gene>
    <name evidence="1" type="ORF">Poly21_43860</name>
</gene>
<keyword evidence="2" id="KW-1185">Reference proteome</keyword>
<organism evidence="1 2">
    <name type="scientific">Allorhodopirellula heiligendammensis</name>
    <dbReference type="NCBI Taxonomy" id="2714739"/>
    <lineage>
        <taxon>Bacteria</taxon>
        <taxon>Pseudomonadati</taxon>
        <taxon>Planctomycetota</taxon>
        <taxon>Planctomycetia</taxon>
        <taxon>Pirellulales</taxon>
        <taxon>Pirellulaceae</taxon>
        <taxon>Allorhodopirellula</taxon>
    </lineage>
</organism>
<evidence type="ECO:0000313" key="1">
    <source>
        <dbReference type="EMBL" id="TWU10482.1"/>
    </source>
</evidence>
<dbReference type="AlphaFoldDB" id="A0A5C6BFL4"/>